<dbReference type="Gene3D" id="2.160.20.10">
    <property type="entry name" value="Single-stranded right-handed beta-helix, Pectin lyase-like"/>
    <property type="match status" value="1"/>
</dbReference>
<comment type="caution">
    <text evidence="1">The sequence shown here is derived from an EMBL/GenBank/DDBJ whole genome shotgun (WGS) entry which is preliminary data.</text>
</comment>
<reference evidence="1 2" key="1">
    <citation type="submission" date="2016-10" db="EMBL/GenBank/DDBJ databases">
        <title>Genome sequence of the basidiomycete white-rot fungus Trametes pubescens.</title>
        <authorList>
            <person name="Makela M.R."/>
            <person name="Granchi Z."/>
            <person name="Peng M."/>
            <person name="De Vries R.P."/>
            <person name="Grigoriev I."/>
            <person name="Riley R."/>
            <person name="Hilden K."/>
        </authorList>
    </citation>
    <scope>NUCLEOTIDE SEQUENCE [LARGE SCALE GENOMIC DNA]</scope>
    <source>
        <strain evidence="1 2">FBCC735</strain>
    </source>
</reference>
<proteinExistence type="predicted"/>
<evidence type="ECO:0000313" key="2">
    <source>
        <dbReference type="Proteomes" id="UP000184267"/>
    </source>
</evidence>
<dbReference type="AlphaFoldDB" id="A0A1M2W7F7"/>
<gene>
    <name evidence="1" type="ORF">TRAPUB_3900</name>
</gene>
<organism evidence="1 2">
    <name type="scientific">Trametes pubescens</name>
    <name type="common">White-rot fungus</name>
    <dbReference type="NCBI Taxonomy" id="154538"/>
    <lineage>
        <taxon>Eukaryota</taxon>
        <taxon>Fungi</taxon>
        <taxon>Dikarya</taxon>
        <taxon>Basidiomycota</taxon>
        <taxon>Agaricomycotina</taxon>
        <taxon>Agaricomycetes</taxon>
        <taxon>Polyporales</taxon>
        <taxon>Polyporaceae</taxon>
        <taxon>Trametes</taxon>
    </lineage>
</organism>
<dbReference type="EMBL" id="MNAD01000133">
    <property type="protein sequence ID" value="OJT15794.1"/>
    <property type="molecule type" value="Genomic_DNA"/>
</dbReference>
<keyword evidence="2" id="KW-1185">Reference proteome</keyword>
<sequence>MVLGITPGQALTGSRKLLRTDHVTFAEYGNTGPGASGTRASFSTKLSAPVAIKTVLNSTSWIDPAFL</sequence>
<dbReference type="Proteomes" id="UP000184267">
    <property type="component" value="Unassembled WGS sequence"/>
</dbReference>
<dbReference type="STRING" id="154538.A0A1M2W7F7"/>
<name>A0A1M2W7F7_TRAPU</name>
<dbReference type="OrthoDB" id="2019149at2759"/>
<evidence type="ECO:0000313" key="1">
    <source>
        <dbReference type="EMBL" id="OJT15794.1"/>
    </source>
</evidence>
<protein>
    <submittedName>
        <fullName evidence="1">Uncharacterized protein</fullName>
    </submittedName>
</protein>
<dbReference type="InterPro" id="IPR012334">
    <property type="entry name" value="Pectin_lyas_fold"/>
</dbReference>
<accession>A0A1M2W7F7</accession>